<dbReference type="STRING" id="411684.HPDFL43_11801"/>
<feature type="compositionally biased region" description="Low complexity" evidence="1">
    <location>
        <begin position="59"/>
        <end position="75"/>
    </location>
</feature>
<name>A9DBC1_HOEPD</name>
<dbReference type="OrthoDB" id="9809589at2"/>
<dbReference type="RefSeq" id="WP_007198131.1">
    <property type="nucleotide sequence ID" value="NZ_CM002917.1"/>
</dbReference>
<accession>A9DBC1</accession>
<protein>
    <submittedName>
        <fullName evidence="2">Uncharacterized protein</fullName>
    </submittedName>
</protein>
<dbReference type="HOGENOM" id="CLU_094542_0_0_5"/>
<dbReference type="AlphaFoldDB" id="A9DBC1"/>
<evidence type="ECO:0000313" key="3">
    <source>
        <dbReference type="Proteomes" id="UP000004291"/>
    </source>
</evidence>
<dbReference type="EMBL" id="ABIA03000004">
    <property type="protein sequence ID" value="EDQ32482.1"/>
    <property type="molecule type" value="Genomic_DNA"/>
</dbReference>
<reference evidence="2 3" key="2">
    <citation type="submission" date="2012-06" db="EMBL/GenBank/DDBJ databases">
        <authorList>
            <person name="Fiebig A."/>
        </authorList>
    </citation>
    <scope>NUCLEOTIDE SEQUENCE [LARGE SCALE GENOMIC DNA]</scope>
    <source>
        <strain evidence="2 3">DFL-43</strain>
    </source>
</reference>
<sequence length="257" mass="27351">MGDQSRRHSAFGRVLAGLLFAAPVFIGAAPEHALALSELKPAEAPSPETPGTDPLDANDLPPLEGPLSGPDGGLPLPDPVIRTPLPAKDQASDANEQNKQAVSIELMRDLSLLPEPVQRMRTLIIEAATSGDPERLRALLGTGPTATRLSFGEIDGDPVTYIRAISGDGEGLEILAIMIDLLDAGFVRLDADGPEEAFVWPYFAAVPLESLAPPQRVELLRIVTAGDIEDMKAYGAYNFFRIGITPDGAWSFFMAGD</sequence>
<reference evidence="2 3" key="1">
    <citation type="submission" date="2007-10" db="EMBL/GenBank/DDBJ databases">
        <authorList>
            <person name="Wagner-Dobler I."/>
            <person name="Ferriera S."/>
            <person name="Johnson J."/>
            <person name="Kravitz S."/>
            <person name="Beeson K."/>
            <person name="Sutton G."/>
            <person name="Rogers Y.-H."/>
            <person name="Friedman R."/>
            <person name="Frazier M."/>
            <person name="Venter J.C."/>
        </authorList>
    </citation>
    <scope>NUCLEOTIDE SEQUENCE [LARGE SCALE GENOMIC DNA]</scope>
    <source>
        <strain evidence="2 3">DFL-43</strain>
    </source>
</reference>
<gene>
    <name evidence="2" type="ORF">HPDFL43_11801</name>
</gene>
<comment type="caution">
    <text evidence="2">The sequence shown here is derived from an EMBL/GenBank/DDBJ whole genome shotgun (WGS) entry which is preliminary data.</text>
</comment>
<dbReference type="Proteomes" id="UP000004291">
    <property type="component" value="Chromosome"/>
</dbReference>
<feature type="region of interest" description="Disordered" evidence="1">
    <location>
        <begin position="39"/>
        <end position="99"/>
    </location>
</feature>
<evidence type="ECO:0000313" key="2">
    <source>
        <dbReference type="EMBL" id="EDQ32482.1"/>
    </source>
</evidence>
<proteinExistence type="predicted"/>
<organism evidence="2 3">
    <name type="scientific">Hoeflea phototrophica (strain DSM 17068 / NCIMB 14078 / DFL-43)</name>
    <dbReference type="NCBI Taxonomy" id="411684"/>
    <lineage>
        <taxon>Bacteria</taxon>
        <taxon>Pseudomonadati</taxon>
        <taxon>Pseudomonadota</taxon>
        <taxon>Alphaproteobacteria</taxon>
        <taxon>Hyphomicrobiales</taxon>
        <taxon>Rhizobiaceae</taxon>
        <taxon>Hoeflea</taxon>
    </lineage>
</organism>
<dbReference type="eggNOG" id="ENOG5032QXM">
    <property type="taxonomic scope" value="Bacteria"/>
</dbReference>
<evidence type="ECO:0000256" key="1">
    <source>
        <dbReference type="SAM" id="MobiDB-lite"/>
    </source>
</evidence>
<keyword evidence="3" id="KW-1185">Reference proteome</keyword>